<dbReference type="InterPro" id="IPR047589">
    <property type="entry name" value="DUF11_rpt"/>
</dbReference>
<dbReference type="InterPro" id="IPR019931">
    <property type="entry name" value="LPXTG_anchor"/>
</dbReference>
<dbReference type="PANTHER" id="PTHR23303:SF15">
    <property type="entry name" value="COLOSSIN-A"/>
    <property type="match status" value="1"/>
</dbReference>
<evidence type="ECO:0000256" key="4">
    <source>
        <dbReference type="ARBA" id="ARBA00022729"/>
    </source>
</evidence>
<keyword evidence="3" id="KW-0964">Secreted</keyword>
<comment type="subcellular location">
    <subcellularLocation>
        <location evidence="1">Secreted</location>
        <location evidence="1">Cell wall</location>
        <topology evidence="1">Peptidoglycan-anchor</topology>
    </subcellularLocation>
</comment>
<feature type="region of interest" description="Disordered" evidence="6">
    <location>
        <begin position="1753"/>
        <end position="1772"/>
    </location>
</feature>
<reference evidence="10 11" key="1">
    <citation type="submission" date="2024-09" db="EMBL/GenBank/DDBJ databases">
        <authorList>
            <person name="Sun Q."/>
            <person name="Mori K."/>
        </authorList>
    </citation>
    <scope>NUCLEOTIDE SEQUENCE [LARGE SCALE GENOMIC DNA]</scope>
    <source>
        <strain evidence="10 11">JCM 12520</strain>
    </source>
</reference>
<feature type="chain" id="PRO_5046515700" evidence="8">
    <location>
        <begin position="29"/>
        <end position="2959"/>
    </location>
</feature>
<accession>A0ABV5VR32</accession>
<keyword evidence="2" id="KW-0134">Cell wall</keyword>
<keyword evidence="7" id="KW-1133">Transmembrane helix</keyword>
<dbReference type="NCBIfam" id="TIGR01167">
    <property type="entry name" value="LPXTG_anchor"/>
    <property type="match status" value="1"/>
</dbReference>
<dbReference type="InterPro" id="IPR001434">
    <property type="entry name" value="OmcB-like_DUF11"/>
</dbReference>
<dbReference type="InterPro" id="IPR013783">
    <property type="entry name" value="Ig-like_fold"/>
</dbReference>
<feature type="transmembrane region" description="Helical" evidence="7">
    <location>
        <begin position="2935"/>
        <end position="2952"/>
    </location>
</feature>
<dbReference type="Gene3D" id="2.60.40.10">
    <property type="entry name" value="Immunoglobulins"/>
    <property type="match status" value="16"/>
</dbReference>
<dbReference type="RefSeq" id="WP_344904873.1">
    <property type="nucleotide sequence ID" value="NZ_BAAAYO010000002.1"/>
</dbReference>
<feature type="domain" description="Gram-positive cocci surface proteins LPxTG" evidence="9">
    <location>
        <begin position="2926"/>
        <end position="2959"/>
    </location>
</feature>
<organism evidence="10 11">
    <name type="scientific">Paenibacillus hodogayensis</name>
    <dbReference type="NCBI Taxonomy" id="279208"/>
    <lineage>
        <taxon>Bacteria</taxon>
        <taxon>Bacillati</taxon>
        <taxon>Bacillota</taxon>
        <taxon>Bacilli</taxon>
        <taxon>Bacillales</taxon>
        <taxon>Paenibacillaceae</taxon>
        <taxon>Paenibacillus</taxon>
    </lineage>
</organism>
<keyword evidence="7" id="KW-0472">Membrane</keyword>
<feature type="compositionally biased region" description="Polar residues" evidence="6">
    <location>
        <begin position="1754"/>
        <end position="1772"/>
    </location>
</feature>
<comment type="caution">
    <text evidence="10">The sequence shown here is derived from an EMBL/GenBank/DDBJ whole genome shotgun (WGS) entry which is preliminary data.</text>
</comment>
<proteinExistence type="predicted"/>
<dbReference type="InterPro" id="IPR033764">
    <property type="entry name" value="Sdr_B"/>
</dbReference>
<gene>
    <name evidence="10" type="ORF">ACFFNY_04025</name>
</gene>
<evidence type="ECO:0000256" key="3">
    <source>
        <dbReference type="ARBA" id="ARBA00022525"/>
    </source>
</evidence>
<dbReference type="InterPro" id="IPR051417">
    <property type="entry name" value="SDr/BOS_complex"/>
</dbReference>
<dbReference type="EMBL" id="JBHMAG010000004">
    <property type="protein sequence ID" value="MFB9750733.1"/>
    <property type="molecule type" value="Genomic_DNA"/>
</dbReference>
<feature type="compositionally biased region" description="Gly residues" evidence="6">
    <location>
        <begin position="2796"/>
        <end position="2839"/>
    </location>
</feature>
<evidence type="ECO:0000259" key="9">
    <source>
        <dbReference type="PROSITE" id="PS50847"/>
    </source>
</evidence>
<dbReference type="Pfam" id="PF17210">
    <property type="entry name" value="SdrD_B"/>
    <property type="match status" value="16"/>
</dbReference>
<dbReference type="Gene3D" id="2.60.40.740">
    <property type="match status" value="1"/>
</dbReference>
<evidence type="ECO:0000256" key="1">
    <source>
        <dbReference type="ARBA" id="ARBA00004168"/>
    </source>
</evidence>
<feature type="compositionally biased region" description="Polar residues" evidence="6">
    <location>
        <begin position="2864"/>
        <end position="2889"/>
    </location>
</feature>
<feature type="compositionally biased region" description="Low complexity" evidence="6">
    <location>
        <begin position="2840"/>
        <end position="2863"/>
    </location>
</feature>
<name>A0ABV5VR32_9BACL</name>
<feature type="signal peptide" evidence="8">
    <location>
        <begin position="1"/>
        <end position="28"/>
    </location>
</feature>
<feature type="region of interest" description="Disordered" evidence="6">
    <location>
        <begin position="2760"/>
        <end position="2916"/>
    </location>
</feature>
<evidence type="ECO:0000256" key="6">
    <source>
        <dbReference type="SAM" id="MobiDB-lite"/>
    </source>
</evidence>
<evidence type="ECO:0000256" key="5">
    <source>
        <dbReference type="ARBA" id="ARBA00023088"/>
    </source>
</evidence>
<sequence>MQRLKRIQAAVWALVLFLNVLLPTPAGADAGTTAGIQLAMRSTETVVDSGKRFTYEIDYSVSSTTQQYSNALIALPLPNEIKFDSSIDSADTFSSYDSATHSVIFNFSGTLSAGTTGTLQVNAYFGNYTTPNDRTATTRSEFRSDQGSVQSNDVAVKARAAASWELSKDRSRPVEAVDPMAGSEVEYKLTFKDTGSGSYGKLSLSDVVVTDLLPDGAVLLGTRSTSGVTPAVYGQLVTWNLGTLGENSPSTVDFWVKVKYPSTITGTVTNKADASYTALGEAAVARHAEVTHGFTTIPQNDGTRFDKWVHQAQKEISPGQEVNFYIGGLYSRANVNLQKYEVVDMTPPHLELVQIETPAFSGIPSYKVQYTLNANPAESDWTDWDTVSASTKTTLKTADAPVSGANVKGVKLIFGEVPIDFDQQAPIELRYKSDPAFNAPVQPGTLVTNSAVLKYEFEGQTKTDTKSADVRIVQSRPLVEVKKSSVNGTNFSPGDTIKYRISISNSSYSSAALQNPVVTDLLPASLQYVAGSAKVADKGGLTIAAPTITAVPDTDPNRTLITWKWDDTLPATIGIDKKIELELEAVVKPGTSTGNIENVAEVSSDKHVYLNNADFTQKLFKNNKWYLYNSSFVYINSVARLVSVKWVQGDLDNGAWSKYPDIGKTTPGGNVKYKLQITNVGNIPTKGLLIVDALPRIGDTGVVDKSQRDSKWSPSLTGKITIPDPALAAKVKISYSTDPSVSMSDGHWSTEPPADLTLVTGVKFEFDDSYVIQPGQELELNWVMRAPIDAPPNQNAWASFGFTAKRADTNTMLLTTEPLKVGVVVNTSTLAEIGNYVWRDVDGDGTQNEGPEHGVNGVQVELYDEANLTTPLQTTITSNNQTGQPGYYLFPNLVPGNYKVRFITPDGYDGWTIASAGTGATGSDADPTTGWTAAIPLAAGAKNYDIDGGLIAPKGKIGDTVWLDDNGNGLQDAGEPGKSGVVVKLYDKNGFLIGTTTTDTNGQYLFPYLTAGDYTVLFEKPTGDFRFTKYKEGPDRTKDSDADVTTGKTATITLAKDEANMTIDAGLIEPRASLGDRVWIDFNENGVQDAGEPDLANVTVRLLDASDNVLATKTTDTNGNYLFDKLWAGTYKVQFVLPDGKHKFTVKGASTATPATDSDANTATGKTDSIELAHGESNMKIDAGVIQARSSIGNRVWIDDNANGVQDAGEPGKNGITVKLLNASGTAIANTTTVNDSIYGDGYYLFDKLWPGTYSVQFDLPAGGGYRFTQNGSDPASDTDSNANPATGRTEQVTLANNGDSNPTIDAGLVEPKASLGDRVWIDFNENGVQDAGEVGLAGVTVKLLDSSNNELATKTTDTNGNYLFDKLWPGTYKVKFILPNDKHKFTVKGASSATPATDSDAEPTNGITDAITLGHGQSRTDIDAGVIQARSSIGNRVWIDDNANGVQDTGEPGKNGVTVKLLNASGTVIATKTTVTDSIYGDGYYLFDNLWPDTYSVQFDLPAGGGYRFTQKGTDPASDTDSNADPATGRTEQVILANNGDSNPTIDAGLVEPKASLGDRVWIDFNENGVQDAGEVGLAGVTVKLLDSSNNELATKTTDTNGNYLFDKLWPGTYRVKFILPNDKHKFTVKGASTATPATDSDAEPTTGITDAITLGHAESNPNIDAGVIQARSSIGNRVWIDDNGDGVQDAGEPGKNGVTVKLLNASGTVIATKTTVTDSIYGDGYYLFDNLWPDTYSVQFDLPSGGGYRFTQKGTDPASDTDSNADPATGRTEQVTLTYNGQSIPTIDAGLVQPKASIGDRVWMDANDNGIQDAGELGKSGVTVKLLDSSGNELASKTTDTNGNFLFDQLWPGTYKVKFVLPDATFRFTKKGTAAGPGIAGDDSDADPDGITDPIVLEHAEANSNVDAGLIVGRSSIGNRVWIDDNGDGVQDAGEPGKNGVTVKLLNVSGNVIATTTTVTDSIYGDGYYQFANLFPDTYSVKFDLPSGYRFTKKGSDAASDSDSNADSTGLTAQVTLTANGDSNQTIDAGLVEPKSSLGDRVWIDVNENGVQDAGEPGKAGVTVKLLDSSNTVLATTTTDTNGNYLFDNLWSDTYKVQFVLPNNATFRFTTKGSAASPGTAGDDSDAKPDGTTDPIVLGHAESNMNVDAGLIEAKSSIGNRVWFDSNENGLQDPGETGKNGVTVKLLDASGNLLRTTATVTDATYGDGYYQFDNLFTGTYFVQFELPNTYLFTVKGINSASDLDSNADTSTGKTDAIQLGRGESNQTIDAGLVLAKGMIGDFVWIDTNKDGIQNNGEVGLNGVTVSLYNDSGALLTTTTTREIDGKAGSYLFTGLNAGTYKVKFTLPSGYAFSPLQAGSDRRLDSDATADGTTDWITLAQGESDLTIDAGLLPLPGALGDLVWFDANGDGIQNDGNTGLNGITVKLYNEFGQLLSSTVTSSVYQSVYSSVYGHYQFDNLNAGKYKIEFVLPDGYMFTTKGTGSNPAADSDVNPDGQTDLITLAQGETNLTIDAGLVLVPIPPAISSIGDYVWVDTNGDGVQNDGNTGMDGITVRLYSAAGNLLATTVTANVYGTPGYYRFNNLDAGQYRVAFDLPSGYTFTAKGVGDNRAADSDVNPNGWTDLITLAQGETNLTIDAGLKPIPVPPLLGAIGDYVWIDTNGDGIQNDGNTGLNGVTVKLYKANGDLLGSTVTSTVYGKPGYYLFDNLIAGQYQVEFSLPDGYTFTLKGAGSDKTIDSDAQADGKTSLITLAPGETNLTIDAGLKPNGTDNPGTGNPGTGNPGTGNPGTDNPGTGNPGTGNPGTGNPGTGNPGTGNPGTGNPGTGNPGTGNPGTGNPGTGNPSTSNPSTGNPSTGNPGTGNSESGNAETGSAESGQPDGNNPAAQSGQDQEDSLTDKYGNGLTQNDSDEKTRAAQLSREAGVAILPETGESLPIAPWVGALLIAAGVVLRFRKKRFNA</sequence>
<dbReference type="NCBIfam" id="TIGR01451">
    <property type="entry name" value="B_ant_repeat"/>
    <property type="match status" value="1"/>
</dbReference>
<keyword evidence="7" id="KW-0812">Transmembrane</keyword>
<dbReference type="Proteomes" id="UP001589619">
    <property type="component" value="Unassembled WGS sequence"/>
</dbReference>
<protein>
    <submittedName>
        <fullName evidence="10">SdrD B-like domain-containing protein</fullName>
    </submittedName>
</protein>
<feature type="compositionally biased region" description="Gly residues" evidence="6">
    <location>
        <begin position="2776"/>
        <end position="2787"/>
    </location>
</feature>
<keyword evidence="4 8" id="KW-0732">Signal</keyword>
<keyword evidence="11" id="KW-1185">Reference proteome</keyword>
<dbReference type="SUPFAM" id="SSF117074">
    <property type="entry name" value="Hypothetical protein PA1324"/>
    <property type="match status" value="16"/>
</dbReference>
<feature type="region of interest" description="Disordered" evidence="6">
    <location>
        <begin position="2112"/>
        <end position="2136"/>
    </location>
</feature>
<evidence type="ECO:0000313" key="10">
    <source>
        <dbReference type="EMBL" id="MFB9750733.1"/>
    </source>
</evidence>
<dbReference type="Pfam" id="PF01345">
    <property type="entry name" value="DUF11"/>
    <property type="match status" value="2"/>
</dbReference>
<dbReference type="PROSITE" id="PS50847">
    <property type="entry name" value="GRAM_POS_ANCHORING"/>
    <property type="match status" value="1"/>
</dbReference>
<dbReference type="PANTHER" id="PTHR23303">
    <property type="entry name" value="CARBOXYPEPTIDASE REGULATORY REGION-CONTAINING"/>
    <property type="match status" value="1"/>
</dbReference>
<evidence type="ECO:0000313" key="11">
    <source>
        <dbReference type="Proteomes" id="UP001589619"/>
    </source>
</evidence>
<evidence type="ECO:0000256" key="8">
    <source>
        <dbReference type="SAM" id="SignalP"/>
    </source>
</evidence>
<evidence type="ECO:0000256" key="7">
    <source>
        <dbReference type="SAM" id="Phobius"/>
    </source>
</evidence>
<keyword evidence="5" id="KW-0572">Peptidoglycan-anchor</keyword>
<evidence type="ECO:0000256" key="2">
    <source>
        <dbReference type="ARBA" id="ARBA00022512"/>
    </source>
</evidence>